<dbReference type="InterPro" id="IPR050744">
    <property type="entry name" value="AI-2_Isomerase_LsrG"/>
</dbReference>
<organism evidence="2">
    <name type="scientific">Erwinia amylovora ATCC BAA-2158</name>
    <dbReference type="NCBI Taxonomy" id="889211"/>
    <lineage>
        <taxon>Bacteria</taxon>
        <taxon>Pseudomonadati</taxon>
        <taxon>Pseudomonadota</taxon>
        <taxon>Gammaproteobacteria</taxon>
        <taxon>Enterobacterales</taxon>
        <taxon>Erwiniaceae</taxon>
        <taxon>Erwinia</taxon>
    </lineage>
</organism>
<name>E5B5H2_ERWAM</name>
<evidence type="ECO:0000259" key="1">
    <source>
        <dbReference type="PROSITE" id="PS51725"/>
    </source>
</evidence>
<dbReference type="EMBL" id="FR719190">
    <property type="protein sequence ID" value="CBX80725.1"/>
    <property type="molecule type" value="Genomic_DNA"/>
</dbReference>
<gene>
    <name evidence="2" type="ORF">EAIL5_1905</name>
</gene>
<accession>E5B5H2</accession>
<dbReference type="GO" id="GO:0003824">
    <property type="term" value="F:catalytic activity"/>
    <property type="evidence" value="ECO:0007669"/>
    <property type="project" value="TreeGrafter"/>
</dbReference>
<dbReference type="Gene3D" id="3.30.70.100">
    <property type="match status" value="1"/>
</dbReference>
<dbReference type="InterPro" id="IPR011008">
    <property type="entry name" value="Dimeric_a/b-barrel"/>
</dbReference>
<proteinExistence type="predicted"/>
<protein>
    <submittedName>
        <fullName evidence="2">N-terminal EF-hand calcium-binding protein 3 Amyloid beta A4 protein-binding family A member 2-binding protein; Neuronal calcium-binding protein 3; X11L-binding protein 51; Nek2-interacting protein 1</fullName>
    </submittedName>
</protein>
<feature type="domain" description="ABM" evidence="1">
    <location>
        <begin position="19"/>
        <end position="108"/>
    </location>
</feature>
<reference evidence="2" key="1">
    <citation type="journal article" date="2011" name="J. Bacteriol.">
        <title>Genome Sequence of an Erwinia amylovora Strain with Pathogenicity Restricted to Rubus Plants.</title>
        <authorList>
            <person name="Powney R."/>
            <person name="Smits T.H."/>
            <person name="Sawbridge T."/>
            <person name="Frey B."/>
            <person name="Blom J."/>
            <person name="Frey J.E."/>
            <person name="Plummer K.M."/>
            <person name="Beer S.V."/>
            <person name="Luck J."/>
            <person name="Duffy B."/>
            <person name="Rodoni B."/>
        </authorList>
    </citation>
    <scope>NUCLEOTIDE SEQUENCE</scope>
    <source>
        <strain evidence="2">ATCC BAA-2158</strain>
    </source>
</reference>
<dbReference type="PROSITE" id="PS51725">
    <property type="entry name" value="ABM"/>
    <property type="match status" value="1"/>
</dbReference>
<dbReference type="SUPFAM" id="SSF54909">
    <property type="entry name" value="Dimeric alpha+beta barrel"/>
    <property type="match status" value="1"/>
</dbReference>
<dbReference type="AlphaFoldDB" id="E5B5H2"/>
<dbReference type="Pfam" id="PF03992">
    <property type="entry name" value="ABM"/>
    <property type="match status" value="1"/>
</dbReference>
<evidence type="ECO:0000313" key="2">
    <source>
        <dbReference type="EMBL" id="CBX80725.1"/>
    </source>
</evidence>
<dbReference type="PANTHER" id="PTHR33336:SF15">
    <property type="entry name" value="ABM DOMAIN-CONTAINING PROTEIN"/>
    <property type="match status" value="1"/>
</dbReference>
<sequence>MLRAILIFFKERCMSDKPVLIIATMIAHPGKGDALYKVLNQCVAPSRDEPGNMHYDLYRSVENSDQFLFHESWKNASAVEQHEAHPHFKTLLAEAGPLLAKPPVINKI</sequence>
<dbReference type="InterPro" id="IPR007138">
    <property type="entry name" value="ABM_dom"/>
</dbReference>
<dbReference type="PANTHER" id="PTHR33336">
    <property type="entry name" value="QUINOL MONOOXYGENASE YGIN-RELATED"/>
    <property type="match status" value="1"/>
</dbReference>